<dbReference type="PROSITE" id="PS00086">
    <property type="entry name" value="CYTOCHROME_P450"/>
    <property type="match status" value="1"/>
</dbReference>
<comment type="similarity">
    <text evidence="1 6">Belongs to the cytochrome P450 family.</text>
</comment>
<dbReference type="InterPro" id="IPR050529">
    <property type="entry name" value="CYP450_sterol_14alpha_dmase"/>
</dbReference>
<keyword evidence="4 5" id="KW-0408">Iron</keyword>
<name>A0A9P5L4W3_9HYPO</name>
<reference evidence="8" key="1">
    <citation type="submission" date="2020-03" db="EMBL/GenBank/DDBJ databases">
        <title>Draft Genome Sequence of Cylindrodendrum hubeiense.</title>
        <authorList>
            <person name="Buettner E."/>
            <person name="Kellner H."/>
        </authorList>
    </citation>
    <scope>NUCLEOTIDE SEQUENCE</scope>
    <source>
        <strain evidence="8">IHI 201604</strain>
    </source>
</reference>
<dbReference type="PANTHER" id="PTHR24304:SF2">
    <property type="entry name" value="24-HYDROXYCHOLESTEROL 7-ALPHA-HYDROXYLASE"/>
    <property type="match status" value="1"/>
</dbReference>
<sequence>MWPLQSAILLVGAIFIYAANPWRKKVPSYKGEGTFSFLGDALDYAMRPVDLVTKATAQCGSIFSLQILTVYTVWLRGNALNKIYLETREDVWSFTGGMGIFLNKIIDSGYWNHYKTLLSSLSKYVNRSAAQQYTLAVSVEETQKAAAEWQMQEDLPLFGSISFLVHKIIVRTLMGQDFYESNMRELVDLLHAMEADIGSLFSFVLPDWVPHPPARRLKRARQRVKEIFLERLHQREVIGTESSRTLPDYIAFTMEDKSTAPLSDLMPSHHTLLMFAAHTSTAASISWSLISLMRHPEMLKRVTAELRGHPDEDSLLLQACIKESSRLYSGFQMLRLARKEVVIPTTKISVPKGAIVSISPYSTHHDPANFPNPEEWDPERWITDSGDLVLIDNRSEAGAKFIPFGAGCHRCVGEKMANIMVSKTLASLLRDYDVEWASPDVPRVTDFSALDFGKIGSPWLKGDVGIRVMKV</sequence>
<dbReference type="AlphaFoldDB" id="A0A9P5L4W3"/>
<dbReference type="OrthoDB" id="1055148at2759"/>
<dbReference type="Proteomes" id="UP000722485">
    <property type="component" value="Unassembled WGS sequence"/>
</dbReference>
<comment type="caution">
    <text evidence="8">The sequence shown here is derived from an EMBL/GenBank/DDBJ whole genome shotgun (WGS) entry which is preliminary data.</text>
</comment>
<evidence type="ECO:0000256" key="3">
    <source>
        <dbReference type="ARBA" id="ARBA00022723"/>
    </source>
</evidence>
<evidence type="ECO:0000256" key="7">
    <source>
        <dbReference type="SAM" id="SignalP"/>
    </source>
</evidence>
<organism evidence="8 9">
    <name type="scientific">Cylindrodendrum hubeiense</name>
    <dbReference type="NCBI Taxonomy" id="595255"/>
    <lineage>
        <taxon>Eukaryota</taxon>
        <taxon>Fungi</taxon>
        <taxon>Dikarya</taxon>
        <taxon>Ascomycota</taxon>
        <taxon>Pezizomycotina</taxon>
        <taxon>Sordariomycetes</taxon>
        <taxon>Hypocreomycetidae</taxon>
        <taxon>Hypocreales</taxon>
        <taxon>Nectriaceae</taxon>
        <taxon>Cylindrodendrum</taxon>
    </lineage>
</organism>
<evidence type="ECO:0000256" key="6">
    <source>
        <dbReference type="RuleBase" id="RU000461"/>
    </source>
</evidence>
<dbReference type="SUPFAM" id="SSF48264">
    <property type="entry name" value="Cytochrome P450"/>
    <property type="match status" value="1"/>
</dbReference>
<accession>A0A9P5L4W3</accession>
<dbReference type="EMBL" id="JAANBB010000688">
    <property type="protein sequence ID" value="KAF7536053.1"/>
    <property type="molecule type" value="Genomic_DNA"/>
</dbReference>
<dbReference type="GO" id="GO:0004497">
    <property type="term" value="F:monooxygenase activity"/>
    <property type="evidence" value="ECO:0007669"/>
    <property type="project" value="UniProtKB-KW"/>
</dbReference>
<keyword evidence="6" id="KW-0560">Oxidoreductase</keyword>
<dbReference type="PRINTS" id="PR00385">
    <property type="entry name" value="P450"/>
</dbReference>
<proteinExistence type="inferred from homology"/>
<feature type="chain" id="PRO_5040267408" description="Cytochrome P450" evidence="7">
    <location>
        <begin position="19"/>
        <end position="471"/>
    </location>
</feature>
<dbReference type="InterPro" id="IPR036396">
    <property type="entry name" value="Cyt_P450_sf"/>
</dbReference>
<dbReference type="GO" id="GO:0020037">
    <property type="term" value="F:heme binding"/>
    <property type="evidence" value="ECO:0007669"/>
    <property type="project" value="InterPro"/>
</dbReference>
<dbReference type="GO" id="GO:0005506">
    <property type="term" value="F:iron ion binding"/>
    <property type="evidence" value="ECO:0007669"/>
    <property type="project" value="InterPro"/>
</dbReference>
<protein>
    <recommendedName>
        <fullName evidence="10">Cytochrome P450</fullName>
    </recommendedName>
</protein>
<dbReference type="GO" id="GO:0016705">
    <property type="term" value="F:oxidoreductase activity, acting on paired donors, with incorporation or reduction of molecular oxygen"/>
    <property type="evidence" value="ECO:0007669"/>
    <property type="project" value="InterPro"/>
</dbReference>
<dbReference type="InterPro" id="IPR001128">
    <property type="entry name" value="Cyt_P450"/>
</dbReference>
<feature type="signal peptide" evidence="7">
    <location>
        <begin position="1"/>
        <end position="18"/>
    </location>
</feature>
<keyword evidence="3 5" id="KW-0479">Metal-binding</keyword>
<dbReference type="InterPro" id="IPR002401">
    <property type="entry name" value="Cyt_P450_E_grp-I"/>
</dbReference>
<evidence type="ECO:0000256" key="4">
    <source>
        <dbReference type="ARBA" id="ARBA00023004"/>
    </source>
</evidence>
<evidence type="ECO:0000313" key="9">
    <source>
        <dbReference type="Proteomes" id="UP000722485"/>
    </source>
</evidence>
<dbReference type="InterPro" id="IPR017972">
    <property type="entry name" value="Cyt_P450_CS"/>
</dbReference>
<evidence type="ECO:0000256" key="5">
    <source>
        <dbReference type="PIRSR" id="PIRSR602401-1"/>
    </source>
</evidence>
<feature type="binding site" description="axial binding residue" evidence="5">
    <location>
        <position position="411"/>
    </location>
    <ligand>
        <name>heme</name>
        <dbReference type="ChEBI" id="CHEBI:30413"/>
    </ligand>
    <ligandPart>
        <name>Fe</name>
        <dbReference type="ChEBI" id="CHEBI:18248"/>
    </ligandPart>
</feature>
<evidence type="ECO:0000256" key="2">
    <source>
        <dbReference type="ARBA" id="ARBA00022617"/>
    </source>
</evidence>
<comment type="cofactor">
    <cofactor evidence="5">
        <name>heme</name>
        <dbReference type="ChEBI" id="CHEBI:30413"/>
    </cofactor>
</comment>
<evidence type="ECO:0000256" key="1">
    <source>
        <dbReference type="ARBA" id="ARBA00010617"/>
    </source>
</evidence>
<keyword evidence="6" id="KW-0503">Monooxygenase</keyword>
<dbReference type="Pfam" id="PF00067">
    <property type="entry name" value="p450"/>
    <property type="match status" value="1"/>
</dbReference>
<gene>
    <name evidence="8" type="ORF">G7Z17_g13103</name>
</gene>
<keyword evidence="7" id="KW-0732">Signal</keyword>
<evidence type="ECO:0008006" key="10">
    <source>
        <dbReference type="Google" id="ProtNLM"/>
    </source>
</evidence>
<dbReference type="PRINTS" id="PR00463">
    <property type="entry name" value="EP450I"/>
</dbReference>
<keyword evidence="2 5" id="KW-0349">Heme</keyword>
<dbReference type="PANTHER" id="PTHR24304">
    <property type="entry name" value="CYTOCHROME P450 FAMILY 7"/>
    <property type="match status" value="1"/>
</dbReference>
<keyword evidence="9" id="KW-1185">Reference proteome</keyword>
<evidence type="ECO:0000313" key="8">
    <source>
        <dbReference type="EMBL" id="KAF7536053.1"/>
    </source>
</evidence>
<dbReference type="Gene3D" id="1.10.630.10">
    <property type="entry name" value="Cytochrome P450"/>
    <property type="match status" value="1"/>
</dbReference>